<dbReference type="RefSeq" id="WP_106288716.1">
    <property type="nucleotide sequence ID" value="NZ_CAWNTC010000034.1"/>
</dbReference>
<dbReference type="PANTHER" id="PTHR34858:SF1">
    <property type="entry name" value="CYSO-CYSTEINE PEPTIDASE"/>
    <property type="match status" value="1"/>
</dbReference>
<dbReference type="InterPro" id="IPR028090">
    <property type="entry name" value="JAB_dom_prok"/>
</dbReference>
<dbReference type="Proteomes" id="UP000238762">
    <property type="component" value="Unassembled WGS sequence"/>
</dbReference>
<dbReference type="FunFam" id="3.40.140.10:FF:000085">
    <property type="entry name" value="Mov34/MPN/PAD-1 family protein"/>
    <property type="match status" value="1"/>
</dbReference>
<dbReference type="GO" id="GO:0008235">
    <property type="term" value="F:metalloexopeptidase activity"/>
    <property type="evidence" value="ECO:0007669"/>
    <property type="project" value="TreeGrafter"/>
</dbReference>
<evidence type="ECO:0000256" key="5">
    <source>
        <dbReference type="ARBA" id="ARBA00023049"/>
    </source>
</evidence>
<feature type="domain" description="JAB1/MPN/MOV34 metalloenzyme" evidence="6">
    <location>
        <begin position="2"/>
        <end position="149"/>
    </location>
</feature>
<evidence type="ECO:0000256" key="4">
    <source>
        <dbReference type="ARBA" id="ARBA00022833"/>
    </source>
</evidence>
<keyword evidence="5" id="KW-0482">Metalloprotease</keyword>
<organism evidence="7 8">
    <name type="scientific">Merismopedia glauca CCAP 1448/3</name>
    <dbReference type="NCBI Taxonomy" id="1296344"/>
    <lineage>
        <taxon>Bacteria</taxon>
        <taxon>Bacillati</taxon>
        <taxon>Cyanobacteriota</taxon>
        <taxon>Cyanophyceae</taxon>
        <taxon>Synechococcales</taxon>
        <taxon>Merismopediaceae</taxon>
        <taxon>Merismopedia</taxon>
    </lineage>
</organism>
<dbReference type="InterPro" id="IPR000555">
    <property type="entry name" value="JAMM/MPN+_dom"/>
</dbReference>
<sequence length="158" mass="17498">MVIQLNRAQIKAIGQQGENTYPEECCGIIVGYLGSSGKIAVELVPTENSWGADMASFHLETELVASKRRRYAIAPQDLLQAQKQARLQQLEIIGIYHSHPDYPATPSQFDLTCAWSSYSYIIASIGQGTVSDIQSWCLDDYGQFQSEEIVILASEPIL</sequence>
<evidence type="ECO:0000256" key="3">
    <source>
        <dbReference type="ARBA" id="ARBA00022801"/>
    </source>
</evidence>
<evidence type="ECO:0000313" key="7">
    <source>
        <dbReference type="EMBL" id="PSB02906.1"/>
    </source>
</evidence>
<evidence type="ECO:0000259" key="6">
    <source>
        <dbReference type="SMART" id="SM00232"/>
    </source>
</evidence>
<name>A0A2T1C3S2_9CYAN</name>
<dbReference type="AlphaFoldDB" id="A0A2T1C3S2"/>
<dbReference type="SUPFAM" id="SSF102712">
    <property type="entry name" value="JAB1/MPN domain"/>
    <property type="match status" value="1"/>
</dbReference>
<keyword evidence="4" id="KW-0862">Zinc</keyword>
<evidence type="ECO:0000256" key="2">
    <source>
        <dbReference type="ARBA" id="ARBA00022723"/>
    </source>
</evidence>
<reference evidence="7 8" key="2">
    <citation type="submission" date="2018-03" db="EMBL/GenBank/DDBJ databases">
        <title>The ancient ancestry and fast evolution of plastids.</title>
        <authorList>
            <person name="Moore K.R."/>
            <person name="Magnabosco C."/>
            <person name="Momper L."/>
            <person name="Gold D.A."/>
            <person name="Bosak T."/>
            <person name="Fournier G.P."/>
        </authorList>
    </citation>
    <scope>NUCLEOTIDE SEQUENCE [LARGE SCALE GENOMIC DNA]</scope>
    <source>
        <strain evidence="7 8">CCAP 1448/3</strain>
    </source>
</reference>
<dbReference type="GO" id="GO:0006508">
    <property type="term" value="P:proteolysis"/>
    <property type="evidence" value="ECO:0007669"/>
    <property type="project" value="UniProtKB-KW"/>
</dbReference>
<gene>
    <name evidence="7" type="ORF">C7B64_11105</name>
</gene>
<evidence type="ECO:0000313" key="8">
    <source>
        <dbReference type="Proteomes" id="UP000238762"/>
    </source>
</evidence>
<protein>
    <recommendedName>
        <fullName evidence="6">JAB1/MPN/MOV34 metalloenzyme domain-containing protein</fullName>
    </recommendedName>
</protein>
<dbReference type="Pfam" id="PF14464">
    <property type="entry name" value="Prok-JAB"/>
    <property type="match status" value="1"/>
</dbReference>
<proteinExistence type="predicted"/>
<keyword evidence="1" id="KW-0645">Protease</keyword>
<dbReference type="EMBL" id="PVWJ01000046">
    <property type="protein sequence ID" value="PSB02906.1"/>
    <property type="molecule type" value="Genomic_DNA"/>
</dbReference>
<keyword evidence="3" id="KW-0378">Hydrolase</keyword>
<dbReference type="OrthoDB" id="9802958at2"/>
<dbReference type="CDD" id="cd08070">
    <property type="entry name" value="MPN_like"/>
    <property type="match status" value="1"/>
</dbReference>
<dbReference type="Gene3D" id="3.40.140.10">
    <property type="entry name" value="Cytidine Deaminase, domain 2"/>
    <property type="match status" value="1"/>
</dbReference>
<evidence type="ECO:0000256" key="1">
    <source>
        <dbReference type="ARBA" id="ARBA00022670"/>
    </source>
</evidence>
<dbReference type="GO" id="GO:0008270">
    <property type="term" value="F:zinc ion binding"/>
    <property type="evidence" value="ECO:0007669"/>
    <property type="project" value="TreeGrafter"/>
</dbReference>
<comment type="caution">
    <text evidence="7">The sequence shown here is derived from an EMBL/GenBank/DDBJ whole genome shotgun (WGS) entry which is preliminary data.</text>
</comment>
<keyword evidence="2" id="KW-0479">Metal-binding</keyword>
<accession>A0A2T1C3S2</accession>
<reference evidence="7 8" key="1">
    <citation type="submission" date="2018-02" db="EMBL/GenBank/DDBJ databases">
        <authorList>
            <person name="Cohen D.B."/>
            <person name="Kent A.D."/>
        </authorList>
    </citation>
    <scope>NUCLEOTIDE SEQUENCE [LARGE SCALE GENOMIC DNA]</scope>
    <source>
        <strain evidence="7 8">CCAP 1448/3</strain>
    </source>
</reference>
<dbReference type="SMART" id="SM00232">
    <property type="entry name" value="JAB_MPN"/>
    <property type="match status" value="1"/>
</dbReference>
<dbReference type="InterPro" id="IPR051929">
    <property type="entry name" value="VirAsm_ModProt"/>
</dbReference>
<dbReference type="PANTHER" id="PTHR34858">
    <property type="entry name" value="CYSO-CYSTEINE PEPTIDASE"/>
    <property type="match status" value="1"/>
</dbReference>
<keyword evidence="8" id="KW-1185">Reference proteome</keyword>